<dbReference type="Proteomes" id="UP000069443">
    <property type="component" value="Unassembled WGS sequence"/>
</dbReference>
<dbReference type="GO" id="GO:0016787">
    <property type="term" value="F:hydrolase activity"/>
    <property type="evidence" value="ECO:0007669"/>
    <property type="project" value="UniProtKB-KW"/>
</dbReference>
<name>A0A117IA09_MYCCR</name>
<dbReference type="OrthoDB" id="4762416at2"/>
<dbReference type="AlphaFoldDB" id="A0A117IA09"/>
<comment type="caution">
    <text evidence="1">The sequence shown here is derived from an EMBL/GenBank/DDBJ whole genome shotgun (WGS) entry which is preliminary data.</text>
</comment>
<evidence type="ECO:0000313" key="1">
    <source>
        <dbReference type="EMBL" id="GAS95657.1"/>
    </source>
</evidence>
<proteinExistence type="predicted"/>
<evidence type="ECO:0000313" key="2">
    <source>
        <dbReference type="Proteomes" id="UP000069443"/>
    </source>
</evidence>
<organism evidence="1 2">
    <name type="scientific">Mycolicibacterium canariasense</name>
    <name type="common">Mycobacterium canariasense</name>
    <dbReference type="NCBI Taxonomy" id="228230"/>
    <lineage>
        <taxon>Bacteria</taxon>
        <taxon>Bacillati</taxon>
        <taxon>Actinomycetota</taxon>
        <taxon>Actinomycetes</taxon>
        <taxon>Mycobacteriales</taxon>
        <taxon>Mycobacteriaceae</taxon>
        <taxon>Mycolicibacterium</taxon>
    </lineage>
</organism>
<dbReference type="RefSeq" id="WP_036439658.1">
    <property type="nucleotide sequence ID" value="NZ_BCSY01000042.1"/>
</dbReference>
<keyword evidence="1" id="KW-0378">Hydrolase</keyword>
<sequence length="82" mass="9218">MGSPNHEQQRIDVLNAAREGRATYLPAGARDNSTAQVFIDGQLIGQASTLMHFVREDPDNTTRFGERKLIPGYDHQIPEQLR</sequence>
<reference evidence="2" key="1">
    <citation type="journal article" date="2016" name="Genome Announc.">
        <title>Draft Genome Sequences of Five Rapidly Growing Mycobacterium Species, M. thermoresistibile, M. fortuitum subsp. acetamidolyticum, M. canariasense, M. brisbanense, and M. novocastrense.</title>
        <authorList>
            <person name="Katahira K."/>
            <person name="Ogura Y."/>
            <person name="Gotoh Y."/>
            <person name="Hayashi T."/>
        </authorList>
    </citation>
    <scope>NUCLEOTIDE SEQUENCE [LARGE SCALE GENOMIC DNA]</scope>
    <source>
        <strain evidence="2">JCM15298</strain>
    </source>
</reference>
<accession>A0A117IA09</accession>
<dbReference type="EMBL" id="BCSY01000042">
    <property type="protein sequence ID" value="GAS95657.1"/>
    <property type="molecule type" value="Genomic_DNA"/>
</dbReference>
<protein>
    <submittedName>
        <fullName evidence="1">NUDIX hydrolase</fullName>
    </submittedName>
</protein>
<keyword evidence="2" id="KW-1185">Reference proteome</keyword>
<reference evidence="2" key="2">
    <citation type="submission" date="2016-02" db="EMBL/GenBank/DDBJ databases">
        <title>Draft genome sequence of five rapidly growing Mycobacterium species.</title>
        <authorList>
            <person name="Katahira K."/>
            <person name="Gotou Y."/>
            <person name="Iida K."/>
            <person name="Ogura Y."/>
            <person name="Hayashi T."/>
        </authorList>
    </citation>
    <scope>NUCLEOTIDE SEQUENCE [LARGE SCALE GENOMIC DNA]</scope>
    <source>
        <strain evidence="2">JCM15298</strain>
    </source>
</reference>
<gene>
    <name evidence="1" type="ORF">RMCC_2623</name>
</gene>